<accession>X1FA36</accession>
<evidence type="ECO:0000313" key="2">
    <source>
        <dbReference type="EMBL" id="GAH17613.1"/>
    </source>
</evidence>
<proteinExistence type="predicted"/>
<protein>
    <recommendedName>
        <fullName evidence="1">HTH cro/C1-type domain-containing protein</fullName>
    </recommendedName>
</protein>
<name>X1FA36_9ZZZZ</name>
<dbReference type="AlphaFoldDB" id="X1FA36"/>
<gene>
    <name evidence="2" type="ORF">S01H4_58935</name>
</gene>
<feature type="domain" description="HTH cro/C1-type" evidence="1">
    <location>
        <begin position="32"/>
        <end position="86"/>
    </location>
</feature>
<dbReference type="GO" id="GO:0003677">
    <property type="term" value="F:DNA binding"/>
    <property type="evidence" value="ECO:0007669"/>
    <property type="project" value="InterPro"/>
</dbReference>
<reference evidence="2" key="1">
    <citation type="journal article" date="2014" name="Front. Microbiol.">
        <title>High frequency of phylogenetically diverse reductive dehalogenase-homologous genes in deep subseafloor sedimentary metagenomes.</title>
        <authorList>
            <person name="Kawai M."/>
            <person name="Futagami T."/>
            <person name="Toyoda A."/>
            <person name="Takaki Y."/>
            <person name="Nishi S."/>
            <person name="Hori S."/>
            <person name="Arai W."/>
            <person name="Tsubouchi T."/>
            <person name="Morono Y."/>
            <person name="Uchiyama I."/>
            <person name="Ito T."/>
            <person name="Fujiyama A."/>
            <person name="Inagaki F."/>
            <person name="Takami H."/>
        </authorList>
    </citation>
    <scope>NUCLEOTIDE SEQUENCE</scope>
    <source>
        <strain evidence="2">Expedition CK06-06</strain>
    </source>
</reference>
<dbReference type="Pfam" id="PF13443">
    <property type="entry name" value="HTH_26"/>
    <property type="match status" value="1"/>
</dbReference>
<dbReference type="PROSITE" id="PS50943">
    <property type="entry name" value="HTH_CROC1"/>
    <property type="match status" value="1"/>
</dbReference>
<dbReference type="InterPro" id="IPR001387">
    <property type="entry name" value="Cro/C1-type_HTH"/>
</dbReference>
<dbReference type="Gene3D" id="1.10.260.40">
    <property type="entry name" value="lambda repressor-like DNA-binding domains"/>
    <property type="match status" value="1"/>
</dbReference>
<dbReference type="EMBL" id="BART01034493">
    <property type="protein sequence ID" value="GAH17613.1"/>
    <property type="molecule type" value="Genomic_DNA"/>
</dbReference>
<dbReference type="CDD" id="cd00093">
    <property type="entry name" value="HTH_XRE"/>
    <property type="match status" value="1"/>
</dbReference>
<comment type="caution">
    <text evidence="2">The sequence shown here is derived from an EMBL/GenBank/DDBJ whole genome shotgun (WGS) entry which is preliminary data.</text>
</comment>
<dbReference type="SUPFAM" id="SSF47413">
    <property type="entry name" value="lambda repressor-like DNA-binding domains"/>
    <property type="match status" value="1"/>
</dbReference>
<dbReference type="InterPro" id="IPR010982">
    <property type="entry name" value="Lambda_DNA-bd_dom_sf"/>
</dbReference>
<evidence type="ECO:0000259" key="1">
    <source>
        <dbReference type="PROSITE" id="PS50943"/>
    </source>
</evidence>
<organism evidence="2">
    <name type="scientific">marine sediment metagenome</name>
    <dbReference type="NCBI Taxonomy" id="412755"/>
    <lineage>
        <taxon>unclassified sequences</taxon>
        <taxon>metagenomes</taxon>
        <taxon>ecological metagenomes</taxon>
    </lineage>
</organism>
<sequence>MNQETANNVYLQYKPSAIEERSIIARRVSHHMQTTREYSGIPKKTIASALGITSQKLTKYEKEEAEIEASVLMLFCEFFNITIASFLKDAFMYDAVGYHKYVERSIKYDRNN</sequence>